<dbReference type="PATRIC" id="fig|1618608.3.peg.85"/>
<dbReference type="InterPro" id="IPR013022">
    <property type="entry name" value="Xyl_isomerase-like_TIM-brl"/>
</dbReference>
<protein>
    <submittedName>
        <fullName evidence="2">N-acetylneuraminate synthase</fullName>
    </submittedName>
</protein>
<dbReference type="Gene3D" id="3.90.1210.10">
    <property type="entry name" value="Antifreeze-like/N-acetylneuraminic acid synthase C-terminal domain"/>
    <property type="match status" value="1"/>
</dbReference>
<gene>
    <name evidence="2" type="ORF">UY61_C0005G0011</name>
</gene>
<dbReference type="InterPro" id="IPR036237">
    <property type="entry name" value="Xyl_isomerase-like_sf"/>
</dbReference>
<dbReference type="Proteomes" id="UP000034201">
    <property type="component" value="Unassembled WGS sequence"/>
</dbReference>
<accession>A0A0G1WS93</accession>
<organism evidence="2 3">
    <name type="scientific">Candidatus Adlerbacteria bacterium GW2011_GWC1_50_9</name>
    <dbReference type="NCBI Taxonomy" id="1618608"/>
    <lineage>
        <taxon>Bacteria</taxon>
        <taxon>Candidatus Adleribacteriota</taxon>
    </lineage>
</organism>
<proteinExistence type="predicted"/>
<dbReference type="PANTHER" id="PTHR42966:SF3">
    <property type="entry name" value="BLR5971 PROTEIN"/>
    <property type="match status" value="1"/>
</dbReference>
<dbReference type="InterPro" id="IPR013974">
    <property type="entry name" value="SAF"/>
</dbReference>
<dbReference type="InterPro" id="IPR057736">
    <property type="entry name" value="SAF_PseI/NeuA/NeuB"/>
</dbReference>
<dbReference type="AlphaFoldDB" id="A0A0G1WS93"/>
<dbReference type="InterPro" id="IPR013785">
    <property type="entry name" value="Aldolase_TIM"/>
</dbReference>
<dbReference type="InterPro" id="IPR006190">
    <property type="entry name" value="SAF_AFP_Neu5Ac"/>
</dbReference>
<dbReference type="SUPFAM" id="SSF51269">
    <property type="entry name" value="AFP III-like domain"/>
    <property type="match status" value="1"/>
</dbReference>
<evidence type="ECO:0000259" key="1">
    <source>
        <dbReference type="PROSITE" id="PS50844"/>
    </source>
</evidence>
<evidence type="ECO:0000313" key="3">
    <source>
        <dbReference type="Proteomes" id="UP000034201"/>
    </source>
</evidence>
<dbReference type="Pfam" id="PF08666">
    <property type="entry name" value="SAF"/>
    <property type="match status" value="1"/>
</dbReference>
<dbReference type="Gene3D" id="3.20.20.150">
    <property type="entry name" value="Divalent-metal-dependent TIM barrel enzymes"/>
    <property type="match status" value="1"/>
</dbReference>
<dbReference type="SUPFAM" id="SSF51569">
    <property type="entry name" value="Aldolase"/>
    <property type="match status" value="1"/>
</dbReference>
<dbReference type="GO" id="GO:0016051">
    <property type="term" value="P:carbohydrate biosynthetic process"/>
    <property type="evidence" value="ECO:0007669"/>
    <property type="project" value="InterPro"/>
</dbReference>
<evidence type="ECO:0000313" key="2">
    <source>
        <dbReference type="EMBL" id="KKW21460.1"/>
    </source>
</evidence>
<dbReference type="CDD" id="cd11615">
    <property type="entry name" value="SAF_NeuB_like"/>
    <property type="match status" value="1"/>
</dbReference>
<dbReference type="EMBL" id="LCQQ01000005">
    <property type="protein sequence ID" value="KKW21460.1"/>
    <property type="molecule type" value="Genomic_DNA"/>
</dbReference>
<dbReference type="SUPFAM" id="SSF51658">
    <property type="entry name" value="Xylose isomerase-like"/>
    <property type="match status" value="1"/>
</dbReference>
<dbReference type="InterPro" id="IPR036732">
    <property type="entry name" value="AFP_Neu5c_C_sf"/>
</dbReference>
<dbReference type="GO" id="GO:0047444">
    <property type="term" value="F:N-acylneuraminate-9-phosphate synthase activity"/>
    <property type="evidence" value="ECO:0007669"/>
    <property type="project" value="TreeGrafter"/>
</dbReference>
<dbReference type="InterPro" id="IPR051690">
    <property type="entry name" value="PseI-like"/>
</dbReference>
<dbReference type="Gene3D" id="3.20.20.70">
    <property type="entry name" value="Aldolase class I"/>
    <property type="match status" value="1"/>
</dbReference>
<reference evidence="2 3" key="1">
    <citation type="journal article" date="2015" name="Nature">
        <title>rRNA introns, odd ribosomes, and small enigmatic genomes across a large radiation of phyla.</title>
        <authorList>
            <person name="Brown C.T."/>
            <person name="Hug L.A."/>
            <person name="Thomas B.C."/>
            <person name="Sharon I."/>
            <person name="Castelle C.J."/>
            <person name="Singh A."/>
            <person name="Wilkins M.J."/>
            <person name="Williams K.H."/>
            <person name="Banfield J.F."/>
        </authorList>
    </citation>
    <scope>NUCLEOTIDE SEQUENCE [LARGE SCALE GENOMIC DNA]</scope>
</reference>
<comment type="caution">
    <text evidence="2">The sequence shown here is derived from an EMBL/GenBank/DDBJ whole genome shotgun (WGS) entry which is preliminary data.</text>
</comment>
<dbReference type="InterPro" id="IPR013132">
    <property type="entry name" value="PseI/NeuA/B-like_N"/>
</dbReference>
<feature type="domain" description="AFP-like" evidence="1">
    <location>
        <begin position="290"/>
        <end position="349"/>
    </location>
</feature>
<dbReference type="PANTHER" id="PTHR42966">
    <property type="entry name" value="N-ACETYLNEURAMINATE SYNTHASE"/>
    <property type="match status" value="1"/>
</dbReference>
<sequence length="632" mass="71535">MREIRIGNRKISHTEPVYIIAEIGLNHQGNVGTAKILVDKAVAAGVDCVKFQKRSLKKLYSDAVLNESVQQEHGVHYTLHHIAKTELSNADMASLYEYTKSKNVDFLCTPWDTESLFFLEELGVNAFKIASADMYNLKLIGQAAGFKKPLIISTGMSFVSEIEQVVDFLNKINASYALLHCNSTYPAPYHDINLNFIKTLQKKFDCPVGYSGHEAGIAVPLAAVAHGARIIEKHITLDRGQDGPDHRASLLPDEFAELVRQIRIVEVSLGDDVRFPSRGEYINRETLSKSLVAARDLKKGTVLTYEDIELKSPGKGTNPLKLDLFVGKTLARRDLKRDDYLLESDVHLSEHDMPVIGPGKRKWGVVARMGDIDTMIRCNSDFVEIHLTDSDINNNKEYIKEYATDLVVHGPEYNGDLLLNLSSTDPTIRQKSIEFFNKALAHARRLRRLFRNKNERVKFIVHPGGMDIREPRIDLITTHNKNFLDSLNQLKADGFEILLENMPTCAWYFGGQQYQSNFMDAKEIRDFATTHGYVVTFDTSHAALYCNYFKKDLLEYVDAILPVAQYFHISDAARLNGEGLQIGDGTIDFRPLLKKMEQNDAWYLPEVWQGHKFGGEGYLKAVKKLRELNSNF</sequence>
<dbReference type="PROSITE" id="PS50844">
    <property type="entry name" value="AFP_LIKE"/>
    <property type="match status" value="1"/>
</dbReference>
<dbReference type="SMART" id="SM00858">
    <property type="entry name" value="SAF"/>
    <property type="match status" value="1"/>
</dbReference>
<dbReference type="Pfam" id="PF03102">
    <property type="entry name" value="NeuB"/>
    <property type="match status" value="1"/>
</dbReference>
<dbReference type="Pfam" id="PF01261">
    <property type="entry name" value="AP_endonuc_2"/>
    <property type="match status" value="1"/>
</dbReference>
<name>A0A0G1WS93_9BACT</name>